<gene>
    <name evidence="1" type="ORF">HPB50_008225</name>
</gene>
<protein>
    <submittedName>
        <fullName evidence="1">Uncharacterized protein</fullName>
    </submittedName>
</protein>
<proteinExistence type="predicted"/>
<organism evidence="1 2">
    <name type="scientific">Hyalomma asiaticum</name>
    <name type="common">Tick</name>
    <dbReference type="NCBI Taxonomy" id="266040"/>
    <lineage>
        <taxon>Eukaryota</taxon>
        <taxon>Metazoa</taxon>
        <taxon>Ecdysozoa</taxon>
        <taxon>Arthropoda</taxon>
        <taxon>Chelicerata</taxon>
        <taxon>Arachnida</taxon>
        <taxon>Acari</taxon>
        <taxon>Parasitiformes</taxon>
        <taxon>Ixodida</taxon>
        <taxon>Ixodoidea</taxon>
        <taxon>Ixodidae</taxon>
        <taxon>Hyalomminae</taxon>
        <taxon>Hyalomma</taxon>
    </lineage>
</organism>
<evidence type="ECO:0000313" key="2">
    <source>
        <dbReference type="Proteomes" id="UP000821845"/>
    </source>
</evidence>
<evidence type="ECO:0000313" key="1">
    <source>
        <dbReference type="EMBL" id="KAH6932641.1"/>
    </source>
</evidence>
<sequence length="126" mass="15157">MWKDKCQVVLRWYDNKPITMLSSIHGQEPEDACRRWSHKEKKYIDVPQPFTIATYNLKMGSVDLADRMISYYRIKARVNKWTIRSIFHLVDMALGNSWRQYTEALRVQQKRPKEIPKFLQFCLFKG</sequence>
<comment type="caution">
    <text evidence="1">The sequence shown here is derived from an EMBL/GenBank/DDBJ whole genome shotgun (WGS) entry which is preliminary data.</text>
</comment>
<keyword evidence="2" id="KW-1185">Reference proteome</keyword>
<dbReference type="Proteomes" id="UP000821845">
    <property type="component" value="Chromosome 4"/>
</dbReference>
<name>A0ACB7SCG0_HYAAI</name>
<dbReference type="EMBL" id="CM023484">
    <property type="protein sequence ID" value="KAH6932641.1"/>
    <property type="molecule type" value="Genomic_DNA"/>
</dbReference>
<reference evidence="1" key="1">
    <citation type="submission" date="2020-05" db="EMBL/GenBank/DDBJ databases">
        <title>Large-scale comparative analyses of tick genomes elucidate their genetic diversity and vector capacities.</title>
        <authorList>
            <person name="Jia N."/>
            <person name="Wang J."/>
            <person name="Shi W."/>
            <person name="Du L."/>
            <person name="Sun Y."/>
            <person name="Zhan W."/>
            <person name="Jiang J."/>
            <person name="Wang Q."/>
            <person name="Zhang B."/>
            <person name="Ji P."/>
            <person name="Sakyi L.B."/>
            <person name="Cui X."/>
            <person name="Yuan T."/>
            <person name="Jiang B."/>
            <person name="Yang W."/>
            <person name="Lam T.T.-Y."/>
            <person name="Chang Q."/>
            <person name="Ding S."/>
            <person name="Wang X."/>
            <person name="Zhu J."/>
            <person name="Ruan X."/>
            <person name="Zhao L."/>
            <person name="Wei J."/>
            <person name="Que T."/>
            <person name="Du C."/>
            <person name="Cheng J."/>
            <person name="Dai P."/>
            <person name="Han X."/>
            <person name="Huang E."/>
            <person name="Gao Y."/>
            <person name="Liu J."/>
            <person name="Shao H."/>
            <person name="Ye R."/>
            <person name="Li L."/>
            <person name="Wei W."/>
            <person name="Wang X."/>
            <person name="Wang C."/>
            <person name="Yang T."/>
            <person name="Huo Q."/>
            <person name="Li W."/>
            <person name="Guo W."/>
            <person name="Chen H."/>
            <person name="Zhou L."/>
            <person name="Ni X."/>
            <person name="Tian J."/>
            <person name="Zhou Y."/>
            <person name="Sheng Y."/>
            <person name="Liu T."/>
            <person name="Pan Y."/>
            <person name="Xia L."/>
            <person name="Li J."/>
            <person name="Zhao F."/>
            <person name="Cao W."/>
        </authorList>
    </citation>
    <scope>NUCLEOTIDE SEQUENCE</scope>
    <source>
        <strain evidence="1">Hyas-2018</strain>
    </source>
</reference>
<accession>A0ACB7SCG0</accession>